<evidence type="ECO:0000259" key="5">
    <source>
        <dbReference type="Pfam" id="PF00171"/>
    </source>
</evidence>
<sequence>MHQYKGLYINGDWSVAQGAVAEVVNPATEEIIGTVPIGGAREAESAIAAARAAFDSGPWPHLTPQERCDVLDRFYALLAARQDELEELIVAECGATKALARIAHIGIAMDHFRFAVDEARRREAITPVAPLVSAGPGGRGVLGSAVTIREPVGVVSAITAFNYPFLINLAKIVPALLMGNTLVLKPSPYTPLQALVLGDLATEAGIPPGVLNIITGGTEVGRAMTSDPRVDMVTFTGSESVGATVMAQAAPTIKRVHLELGGKSALIACEDVDIEQVATQAATGLVVQAGQGCGLCSRLLVHRSIMPSFIEVAKAVLESVVVGDPADPATQMGPLIGNEQRTRVTDMVDAAVRDGATVVTGGGRPPHLAKGFFYSPTLLTDVDNRDAIAQDEIFGPVGMVIGFDTDDEAVALANESRYGLSGAVWSADSGRAFALAQRLRTGAVRVNGGSAVEVPWGGYKRSGIGREYGAEGLDEYTEIKSITYRS</sequence>
<dbReference type="Proteomes" id="UP000638263">
    <property type="component" value="Unassembled WGS sequence"/>
</dbReference>
<evidence type="ECO:0000256" key="3">
    <source>
        <dbReference type="PROSITE-ProRule" id="PRU10007"/>
    </source>
</evidence>
<accession>A0A917VSQ6</accession>
<comment type="caution">
    <text evidence="6">The sequence shown here is derived from an EMBL/GenBank/DDBJ whole genome shotgun (WGS) entry which is preliminary data.</text>
</comment>
<dbReference type="Gene3D" id="3.40.605.10">
    <property type="entry name" value="Aldehyde Dehydrogenase, Chain A, domain 1"/>
    <property type="match status" value="1"/>
</dbReference>
<proteinExistence type="inferred from homology"/>
<dbReference type="InterPro" id="IPR015590">
    <property type="entry name" value="Aldehyde_DH_dom"/>
</dbReference>
<dbReference type="FunFam" id="3.40.605.10:FF:000007">
    <property type="entry name" value="NAD/NADP-dependent betaine aldehyde dehydrogenase"/>
    <property type="match status" value="1"/>
</dbReference>
<evidence type="ECO:0000256" key="2">
    <source>
        <dbReference type="ARBA" id="ARBA00023002"/>
    </source>
</evidence>
<gene>
    <name evidence="6" type="ORF">GCM10011588_31760</name>
</gene>
<comment type="similarity">
    <text evidence="1 4">Belongs to the aldehyde dehydrogenase family.</text>
</comment>
<name>A0A917VSQ6_9NOCA</name>
<dbReference type="Pfam" id="PF00171">
    <property type="entry name" value="Aldedh"/>
    <property type="match status" value="1"/>
</dbReference>
<dbReference type="InterPro" id="IPR016161">
    <property type="entry name" value="Ald_DH/histidinol_DH"/>
</dbReference>
<reference evidence="6" key="1">
    <citation type="journal article" date="2014" name="Int. J. Syst. Evol. Microbiol.">
        <title>Complete genome sequence of Corynebacterium casei LMG S-19264T (=DSM 44701T), isolated from a smear-ripened cheese.</title>
        <authorList>
            <consortium name="US DOE Joint Genome Institute (JGI-PGF)"/>
            <person name="Walter F."/>
            <person name="Albersmeier A."/>
            <person name="Kalinowski J."/>
            <person name="Ruckert C."/>
        </authorList>
    </citation>
    <scope>NUCLEOTIDE SEQUENCE</scope>
    <source>
        <strain evidence="6">CGMCC 4.3508</strain>
    </source>
</reference>
<evidence type="ECO:0000313" key="6">
    <source>
        <dbReference type="EMBL" id="GGL14864.1"/>
    </source>
</evidence>
<dbReference type="EMBL" id="BMMH01000006">
    <property type="protein sequence ID" value="GGL14864.1"/>
    <property type="molecule type" value="Genomic_DNA"/>
</dbReference>
<dbReference type="InterPro" id="IPR016163">
    <property type="entry name" value="Ald_DH_C"/>
</dbReference>
<dbReference type="CDD" id="cd07089">
    <property type="entry name" value="ALDH_CddD-AldA-like"/>
    <property type="match status" value="1"/>
</dbReference>
<dbReference type="InterPro" id="IPR016162">
    <property type="entry name" value="Ald_DH_N"/>
</dbReference>
<feature type="active site" evidence="3">
    <location>
        <position position="259"/>
    </location>
</feature>
<feature type="domain" description="Aldehyde dehydrogenase" evidence="5">
    <location>
        <begin position="17"/>
        <end position="482"/>
    </location>
</feature>
<reference evidence="6" key="2">
    <citation type="submission" date="2020-09" db="EMBL/GenBank/DDBJ databases">
        <authorList>
            <person name="Sun Q."/>
            <person name="Zhou Y."/>
        </authorList>
    </citation>
    <scope>NUCLEOTIDE SEQUENCE</scope>
    <source>
        <strain evidence="6">CGMCC 4.3508</strain>
    </source>
</reference>
<evidence type="ECO:0000256" key="4">
    <source>
        <dbReference type="RuleBase" id="RU003345"/>
    </source>
</evidence>
<dbReference type="PANTHER" id="PTHR42804">
    <property type="entry name" value="ALDEHYDE DEHYDROGENASE"/>
    <property type="match status" value="1"/>
</dbReference>
<dbReference type="AlphaFoldDB" id="A0A917VSQ6"/>
<evidence type="ECO:0000313" key="7">
    <source>
        <dbReference type="Proteomes" id="UP000638263"/>
    </source>
</evidence>
<protein>
    <submittedName>
        <fullName evidence="6">Aldehyde dehydrogenase</fullName>
    </submittedName>
</protein>
<organism evidence="6 7">
    <name type="scientific">Nocardia jinanensis</name>
    <dbReference type="NCBI Taxonomy" id="382504"/>
    <lineage>
        <taxon>Bacteria</taxon>
        <taxon>Bacillati</taxon>
        <taxon>Actinomycetota</taxon>
        <taxon>Actinomycetes</taxon>
        <taxon>Mycobacteriales</taxon>
        <taxon>Nocardiaceae</taxon>
        <taxon>Nocardia</taxon>
    </lineage>
</organism>
<dbReference type="Gene3D" id="3.40.309.10">
    <property type="entry name" value="Aldehyde Dehydrogenase, Chain A, domain 2"/>
    <property type="match status" value="1"/>
</dbReference>
<keyword evidence="2 4" id="KW-0560">Oxidoreductase</keyword>
<dbReference type="FunFam" id="3.40.309.10:FF:000009">
    <property type="entry name" value="Aldehyde dehydrogenase A"/>
    <property type="match status" value="1"/>
</dbReference>
<keyword evidence="7" id="KW-1185">Reference proteome</keyword>
<dbReference type="InterPro" id="IPR029510">
    <property type="entry name" value="Ald_DH_CS_GLU"/>
</dbReference>
<evidence type="ECO:0000256" key="1">
    <source>
        <dbReference type="ARBA" id="ARBA00009986"/>
    </source>
</evidence>
<dbReference type="RefSeq" id="WP_062999298.1">
    <property type="nucleotide sequence ID" value="NZ_BMMH01000006.1"/>
</dbReference>
<dbReference type="SUPFAM" id="SSF53720">
    <property type="entry name" value="ALDH-like"/>
    <property type="match status" value="1"/>
</dbReference>
<dbReference type="PANTHER" id="PTHR42804:SF1">
    <property type="entry name" value="ALDEHYDE DEHYDROGENASE-RELATED"/>
    <property type="match status" value="1"/>
</dbReference>
<dbReference type="PROSITE" id="PS00687">
    <property type="entry name" value="ALDEHYDE_DEHYDR_GLU"/>
    <property type="match status" value="1"/>
</dbReference>
<dbReference type="GO" id="GO:0016620">
    <property type="term" value="F:oxidoreductase activity, acting on the aldehyde or oxo group of donors, NAD or NADP as acceptor"/>
    <property type="evidence" value="ECO:0007669"/>
    <property type="project" value="InterPro"/>
</dbReference>